<dbReference type="EMBL" id="MEKH01000005">
    <property type="protein sequence ID" value="ODO08075.1"/>
    <property type="molecule type" value="Genomic_DNA"/>
</dbReference>
<accession>A0A1E3K4Y1</accession>
<evidence type="ECO:0000313" key="2">
    <source>
        <dbReference type="EMBL" id="ODO08075.1"/>
    </source>
</evidence>
<feature type="compositionally biased region" description="Basic and acidic residues" evidence="1">
    <location>
        <begin position="104"/>
        <end position="130"/>
    </location>
</feature>
<dbReference type="Proteomes" id="UP000095149">
    <property type="component" value="Unassembled WGS sequence"/>
</dbReference>
<sequence length="130" mass="13914">MALKEGGPVVAGGAFLPVMLESPAAAVKAYGEGLEEIMDETKLLAARTGCELVFMAAHPLDHSGHGGDEPIPHTSSFFAQAFDSVDTYPEYNSQEANTYQAAQRETEKRLGEGDVDEVNGRREKGKGKES</sequence>
<feature type="region of interest" description="Disordered" evidence="1">
    <location>
        <begin position="90"/>
        <end position="130"/>
    </location>
</feature>
<dbReference type="AlphaFoldDB" id="A0A1E3K4Y1"/>
<gene>
    <name evidence="2" type="ORF">I350_03658</name>
</gene>
<evidence type="ECO:0000256" key="1">
    <source>
        <dbReference type="SAM" id="MobiDB-lite"/>
    </source>
</evidence>
<feature type="compositionally biased region" description="Polar residues" evidence="1">
    <location>
        <begin position="90"/>
        <end position="103"/>
    </location>
</feature>
<organism evidence="2 3">
    <name type="scientific">Cryptococcus amylolentus CBS 6273</name>
    <dbReference type="NCBI Taxonomy" id="1296118"/>
    <lineage>
        <taxon>Eukaryota</taxon>
        <taxon>Fungi</taxon>
        <taxon>Dikarya</taxon>
        <taxon>Basidiomycota</taxon>
        <taxon>Agaricomycotina</taxon>
        <taxon>Tremellomycetes</taxon>
        <taxon>Tremellales</taxon>
        <taxon>Cryptococcaceae</taxon>
        <taxon>Cryptococcus</taxon>
    </lineage>
</organism>
<protein>
    <submittedName>
        <fullName evidence="2">Uncharacterized protein</fullName>
    </submittedName>
</protein>
<reference evidence="2 3" key="1">
    <citation type="submission" date="2016-06" db="EMBL/GenBank/DDBJ databases">
        <title>Evolution of pathogenesis and genome organization in the Tremellales.</title>
        <authorList>
            <person name="Cuomo C."/>
            <person name="Litvintseva A."/>
            <person name="Heitman J."/>
            <person name="Chen Y."/>
            <person name="Sun S."/>
            <person name="Springer D."/>
            <person name="Dromer F."/>
            <person name="Young S."/>
            <person name="Zeng Q."/>
            <person name="Chapman S."/>
            <person name="Gujja S."/>
            <person name="Saif S."/>
            <person name="Birren B."/>
        </authorList>
    </citation>
    <scope>NUCLEOTIDE SEQUENCE [LARGE SCALE GENOMIC DNA]</scope>
    <source>
        <strain evidence="2 3">CBS 6273</strain>
    </source>
</reference>
<name>A0A1E3K4Y1_9TREE</name>
<proteinExistence type="predicted"/>
<comment type="caution">
    <text evidence="2">The sequence shown here is derived from an EMBL/GenBank/DDBJ whole genome shotgun (WGS) entry which is preliminary data.</text>
</comment>
<evidence type="ECO:0000313" key="3">
    <source>
        <dbReference type="Proteomes" id="UP000095149"/>
    </source>
</evidence>